<evidence type="ECO:0000256" key="2">
    <source>
        <dbReference type="SAM" id="Phobius"/>
    </source>
</evidence>
<evidence type="ECO:0000313" key="4">
    <source>
        <dbReference type="Proteomes" id="UP000816034"/>
    </source>
</evidence>
<keyword evidence="2" id="KW-0472">Membrane</keyword>
<feature type="transmembrane region" description="Helical" evidence="2">
    <location>
        <begin position="111"/>
        <end position="133"/>
    </location>
</feature>
<dbReference type="RefSeq" id="XP_044546421.1">
    <property type="nucleotide sequence ID" value="XM_044697801.1"/>
</dbReference>
<keyword evidence="4" id="KW-1185">Reference proteome</keyword>
<feature type="compositionally biased region" description="Basic and acidic residues" evidence="1">
    <location>
        <begin position="155"/>
        <end position="164"/>
    </location>
</feature>
<accession>A0AA88GKG4</accession>
<proteinExistence type="predicted"/>
<sequence>MMTTRKPKDGSFSRIRKQPVIVKELSSTIIMLMGCYCLIFFVLIMMNLSVVNSTVVMAEPIITATTTDNMDGRPEYDTPIDLKQVPIPTINGTQVNVNVNVAGSAGVLTTLVANIMVALLYFIMFFLCCRQLAVFNPEKKKRLFIEYLKDMEEETESKKSHTKSDSITTSSRNEGTTVEIEEEEKPNTLSFIGHRAGYYTEKFSNAYQEIAAQYPFNQLPRVPSEPSDFKERVIPKLKKILVDSFNSTILFFPAYSDI</sequence>
<organism evidence="3 4">
    <name type="scientific">Naegleria lovaniensis</name>
    <name type="common">Amoeba</name>
    <dbReference type="NCBI Taxonomy" id="51637"/>
    <lineage>
        <taxon>Eukaryota</taxon>
        <taxon>Discoba</taxon>
        <taxon>Heterolobosea</taxon>
        <taxon>Tetramitia</taxon>
        <taxon>Eutetramitia</taxon>
        <taxon>Vahlkampfiidae</taxon>
        <taxon>Naegleria</taxon>
    </lineage>
</organism>
<comment type="caution">
    <text evidence="3">The sequence shown here is derived from an EMBL/GenBank/DDBJ whole genome shotgun (WGS) entry which is preliminary data.</text>
</comment>
<evidence type="ECO:0000256" key="1">
    <source>
        <dbReference type="SAM" id="MobiDB-lite"/>
    </source>
</evidence>
<dbReference type="GeneID" id="68100251"/>
<dbReference type="Proteomes" id="UP000816034">
    <property type="component" value="Unassembled WGS sequence"/>
</dbReference>
<reference evidence="3 4" key="1">
    <citation type="journal article" date="2018" name="BMC Genomics">
        <title>The genome of Naegleria lovaniensis, the basis for a comparative approach to unravel pathogenicity factors of the human pathogenic amoeba N. fowleri.</title>
        <authorList>
            <person name="Liechti N."/>
            <person name="Schurch N."/>
            <person name="Bruggmann R."/>
            <person name="Wittwer M."/>
        </authorList>
    </citation>
    <scope>NUCLEOTIDE SEQUENCE [LARGE SCALE GENOMIC DNA]</scope>
    <source>
        <strain evidence="3 4">ATCC 30569</strain>
    </source>
</reference>
<dbReference type="AlphaFoldDB" id="A0AA88GKG4"/>
<keyword evidence="2" id="KW-1133">Transmembrane helix</keyword>
<dbReference type="EMBL" id="PYSW02000030">
    <property type="protein sequence ID" value="KAG2379159.1"/>
    <property type="molecule type" value="Genomic_DNA"/>
</dbReference>
<evidence type="ECO:0000313" key="3">
    <source>
        <dbReference type="EMBL" id="KAG2379159.1"/>
    </source>
</evidence>
<feature type="region of interest" description="Disordered" evidence="1">
    <location>
        <begin position="155"/>
        <end position="184"/>
    </location>
</feature>
<feature type="compositionally biased region" description="Polar residues" evidence="1">
    <location>
        <begin position="167"/>
        <end position="176"/>
    </location>
</feature>
<name>A0AA88GKG4_NAELO</name>
<dbReference type="PROSITE" id="PS51257">
    <property type="entry name" value="PROKAR_LIPOPROTEIN"/>
    <property type="match status" value="1"/>
</dbReference>
<feature type="transmembrane region" description="Helical" evidence="2">
    <location>
        <begin position="21"/>
        <end position="46"/>
    </location>
</feature>
<gene>
    <name evidence="3" type="ORF">C9374_007797</name>
</gene>
<protein>
    <submittedName>
        <fullName evidence="3">Uncharacterized protein</fullName>
    </submittedName>
</protein>
<keyword evidence="2" id="KW-0812">Transmembrane</keyword>